<feature type="chain" id="PRO_5040932861" evidence="8">
    <location>
        <begin position="21"/>
        <end position="118"/>
    </location>
</feature>
<proteinExistence type="predicted"/>
<dbReference type="Proteomes" id="UP001139028">
    <property type="component" value="Unassembled WGS sequence"/>
</dbReference>
<dbReference type="AlphaFoldDB" id="A0A9X2J555"/>
<keyword evidence="10" id="KW-1185">Reference proteome</keyword>
<sequence>MPKKLLFPLPIVLSAAMLLSACGQKGPLYLPQDPAMPATNIPGGPPETVPTSGAAQPGEPGSAQEQAVETVDDIESADGVEPGFDIDDAVETGPNIDVDDDDGLGTGDESNVAEDLEE</sequence>
<feature type="signal peptide" evidence="8">
    <location>
        <begin position="1"/>
        <end position="20"/>
    </location>
</feature>
<reference evidence="9" key="1">
    <citation type="journal article" date="2022" name="Arch. Microbiol.">
        <title>Microbulbifer okhotskensis sp. nov., isolated from a deep bottom sediment of the Okhotsk Sea.</title>
        <authorList>
            <person name="Romanenko L."/>
            <person name="Kurilenko V."/>
            <person name="Otstavnykh N."/>
            <person name="Velansky P."/>
            <person name="Isaeva M."/>
            <person name="Mikhailov V."/>
        </authorList>
    </citation>
    <scope>NUCLEOTIDE SEQUENCE</scope>
    <source>
        <strain evidence="9">OS29</strain>
    </source>
</reference>
<name>A0A9X2J555_9GAMM</name>
<accession>A0A9X2J555</accession>
<keyword evidence="6 9" id="KW-0449">Lipoprotein</keyword>
<dbReference type="EMBL" id="JALBWM010000040">
    <property type="protein sequence ID" value="MCO1334858.1"/>
    <property type="molecule type" value="Genomic_DNA"/>
</dbReference>
<comment type="subcellular location">
    <subcellularLocation>
        <location evidence="1">Cell outer membrane</location>
        <topology evidence="1">Lipid-anchor</topology>
    </subcellularLocation>
</comment>
<dbReference type="NCBIfam" id="NF047847">
    <property type="entry name" value="SS_mature_LptM"/>
    <property type="match status" value="1"/>
</dbReference>
<keyword evidence="3" id="KW-0472">Membrane</keyword>
<organism evidence="9 10">
    <name type="scientific">Microbulbifer okhotskensis</name>
    <dbReference type="NCBI Taxonomy" id="2926617"/>
    <lineage>
        <taxon>Bacteria</taxon>
        <taxon>Pseudomonadati</taxon>
        <taxon>Pseudomonadota</taxon>
        <taxon>Gammaproteobacteria</taxon>
        <taxon>Cellvibrionales</taxon>
        <taxon>Microbulbiferaceae</taxon>
        <taxon>Microbulbifer</taxon>
    </lineage>
</organism>
<keyword evidence="5" id="KW-0998">Cell outer membrane</keyword>
<evidence type="ECO:0000256" key="6">
    <source>
        <dbReference type="ARBA" id="ARBA00023288"/>
    </source>
</evidence>
<keyword evidence="4" id="KW-0564">Palmitate</keyword>
<feature type="region of interest" description="Disordered" evidence="7">
    <location>
        <begin position="25"/>
        <end position="118"/>
    </location>
</feature>
<evidence type="ECO:0000256" key="2">
    <source>
        <dbReference type="ARBA" id="ARBA00022729"/>
    </source>
</evidence>
<feature type="compositionally biased region" description="Acidic residues" evidence="7">
    <location>
        <begin position="70"/>
        <end position="90"/>
    </location>
</feature>
<evidence type="ECO:0000313" key="9">
    <source>
        <dbReference type="EMBL" id="MCO1334858.1"/>
    </source>
</evidence>
<protein>
    <submittedName>
        <fullName evidence="9">Lipoprotein</fullName>
    </submittedName>
</protein>
<dbReference type="Pfam" id="PF13627">
    <property type="entry name" value="LptM_cons"/>
    <property type="match status" value="1"/>
</dbReference>
<evidence type="ECO:0000256" key="3">
    <source>
        <dbReference type="ARBA" id="ARBA00023136"/>
    </source>
</evidence>
<keyword evidence="2 8" id="KW-0732">Signal</keyword>
<dbReference type="InterPro" id="IPR032831">
    <property type="entry name" value="LptM_cons"/>
</dbReference>
<evidence type="ECO:0000256" key="5">
    <source>
        <dbReference type="ARBA" id="ARBA00023237"/>
    </source>
</evidence>
<evidence type="ECO:0000256" key="4">
    <source>
        <dbReference type="ARBA" id="ARBA00023139"/>
    </source>
</evidence>
<evidence type="ECO:0000313" key="10">
    <source>
        <dbReference type="Proteomes" id="UP001139028"/>
    </source>
</evidence>
<dbReference type="RefSeq" id="WP_252466549.1">
    <property type="nucleotide sequence ID" value="NZ_JALBWM010000040.1"/>
</dbReference>
<evidence type="ECO:0000256" key="7">
    <source>
        <dbReference type="SAM" id="MobiDB-lite"/>
    </source>
</evidence>
<dbReference type="PROSITE" id="PS51257">
    <property type="entry name" value="PROKAR_LIPOPROTEIN"/>
    <property type="match status" value="1"/>
</dbReference>
<evidence type="ECO:0000256" key="1">
    <source>
        <dbReference type="ARBA" id="ARBA00004459"/>
    </source>
</evidence>
<comment type="caution">
    <text evidence="9">The sequence shown here is derived from an EMBL/GenBank/DDBJ whole genome shotgun (WGS) entry which is preliminary data.</text>
</comment>
<dbReference type="GO" id="GO:0009279">
    <property type="term" value="C:cell outer membrane"/>
    <property type="evidence" value="ECO:0007669"/>
    <property type="project" value="UniProtKB-SubCell"/>
</dbReference>
<gene>
    <name evidence="9" type="ORF">MO867_10950</name>
</gene>
<evidence type="ECO:0000256" key="8">
    <source>
        <dbReference type="SAM" id="SignalP"/>
    </source>
</evidence>